<protein>
    <submittedName>
        <fullName evidence="9">ABC transporter permease</fullName>
    </submittedName>
</protein>
<accession>A0ABP7KPI3</accession>
<dbReference type="Pfam" id="PF00528">
    <property type="entry name" value="BPD_transp_1"/>
    <property type="match status" value="1"/>
</dbReference>
<dbReference type="InterPro" id="IPR050366">
    <property type="entry name" value="BP-dependent_transpt_permease"/>
</dbReference>
<comment type="similarity">
    <text evidence="7">Belongs to the binding-protein-dependent transport system permease family.</text>
</comment>
<dbReference type="RefSeq" id="WP_345067141.1">
    <property type="nucleotide sequence ID" value="NZ_BAABCN010000007.1"/>
</dbReference>
<feature type="transmembrane region" description="Helical" evidence="7">
    <location>
        <begin position="131"/>
        <end position="149"/>
    </location>
</feature>
<name>A0ABP7KPI3_9MICO</name>
<evidence type="ECO:0000259" key="8">
    <source>
        <dbReference type="PROSITE" id="PS50928"/>
    </source>
</evidence>
<evidence type="ECO:0000256" key="4">
    <source>
        <dbReference type="ARBA" id="ARBA00022692"/>
    </source>
</evidence>
<feature type="domain" description="ABC transmembrane type-1" evidence="8">
    <location>
        <begin position="96"/>
        <end position="281"/>
    </location>
</feature>
<comment type="caution">
    <text evidence="9">The sequence shown here is derived from an EMBL/GenBank/DDBJ whole genome shotgun (WGS) entry which is preliminary data.</text>
</comment>
<feature type="transmembrane region" description="Helical" evidence="7">
    <location>
        <begin position="155"/>
        <end position="174"/>
    </location>
</feature>
<dbReference type="Proteomes" id="UP001501803">
    <property type="component" value="Unassembled WGS sequence"/>
</dbReference>
<dbReference type="PANTHER" id="PTHR43386">
    <property type="entry name" value="OLIGOPEPTIDE TRANSPORT SYSTEM PERMEASE PROTEIN APPC"/>
    <property type="match status" value="1"/>
</dbReference>
<organism evidence="9 10">
    <name type="scientific">Leifsonia kafniensis</name>
    <dbReference type="NCBI Taxonomy" id="475957"/>
    <lineage>
        <taxon>Bacteria</taxon>
        <taxon>Bacillati</taxon>
        <taxon>Actinomycetota</taxon>
        <taxon>Actinomycetes</taxon>
        <taxon>Micrococcales</taxon>
        <taxon>Microbacteriaceae</taxon>
        <taxon>Leifsonia</taxon>
    </lineage>
</organism>
<keyword evidence="5 7" id="KW-1133">Transmembrane helix</keyword>
<keyword evidence="10" id="KW-1185">Reference proteome</keyword>
<dbReference type="Gene3D" id="1.10.3720.10">
    <property type="entry name" value="MetI-like"/>
    <property type="match status" value="1"/>
</dbReference>
<keyword evidence="4 7" id="KW-0812">Transmembrane</keyword>
<evidence type="ECO:0000256" key="7">
    <source>
        <dbReference type="RuleBase" id="RU363032"/>
    </source>
</evidence>
<dbReference type="EMBL" id="BAABCN010000007">
    <property type="protein sequence ID" value="GAA3882023.1"/>
    <property type="molecule type" value="Genomic_DNA"/>
</dbReference>
<dbReference type="InterPro" id="IPR025966">
    <property type="entry name" value="OppC_N"/>
</dbReference>
<evidence type="ECO:0000313" key="10">
    <source>
        <dbReference type="Proteomes" id="UP001501803"/>
    </source>
</evidence>
<dbReference type="PANTHER" id="PTHR43386:SF25">
    <property type="entry name" value="PEPTIDE ABC TRANSPORTER PERMEASE PROTEIN"/>
    <property type="match status" value="1"/>
</dbReference>
<sequence length="297" mass="31075">MTDAQNTLAIRTLRGGRVASHSRLRRVIADKHTLTGLCFLLIVLFVVAFGPVLAPYTSTDYVGLPYALPSAGSPLGTDSMGQDVLSRVLRGGFTVVWMSLGAATIGMVLGVVLGTIAGLKRGWIDEVIMRLADVTMAMPALVLTLLFISLLGKSLLLIVALVGLAHAPSVARIVRGVTADVAEREYVESAIALGASSLKTAVTEIIPNITGTIMVEYGLRIVWSVIAIAGLSVLGQGVSAPQADWGLMINENRGGLALQPWAVVAPLLFISMYALAANLIAEGIGRTLHIGAKGKVA</sequence>
<dbReference type="InterPro" id="IPR000515">
    <property type="entry name" value="MetI-like"/>
</dbReference>
<evidence type="ECO:0000256" key="6">
    <source>
        <dbReference type="ARBA" id="ARBA00023136"/>
    </source>
</evidence>
<keyword evidence="6 7" id="KW-0472">Membrane</keyword>
<feature type="transmembrane region" description="Helical" evidence="7">
    <location>
        <begin position="217"/>
        <end position="238"/>
    </location>
</feature>
<dbReference type="InterPro" id="IPR035906">
    <property type="entry name" value="MetI-like_sf"/>
</dbReference>
<reference evidence="10" key="1">
    <citation type="journal article" date="2019" name="Int. J. Syst. Evol. Microbiol.">
        <title>The Global Catalogue of Microorganisms (GCM) 10K type strain sequencing project: providing services to taxonomists for standard genome sequencing and annotation.</title>
        <authorList>
            <consortium name="The Broad Institute Genomics Platform"/>
            <consortium name="The Broad Institute Genome Sequencing Center for Infectious Disease"/>
            <person name="Wu L."/>
            <person name="Ma J."/>
        </authorList>
    </citation>
    <scope>NUCLEOTIDE SEQUENCE [LARGE SCALE GENOMIC DNA]</scope>
    <source>
        <strain evidence="10">JCM 17021</strain>
    </source>
</reference>
<feature type="transmembrane region" description="Helical" evidence="7">
    <location>
        <begin position="95"/>
        <end position="119"/>
    </location>
</feature>
<comment type="subcellular location">
    <subcellularLocation>
        <location evidence="1 7">Cell membrane</location>
        <topology evidence="1 7">Multi-pass membrane protein</topology>
    </subcellularLocation>
</comment>
<evidence type="ECO:0000256" key="2">
    <source>
        <dbReference type="ARBA" id="ARBA00022448"/>
    </source>
</evidence>
<dbReference type="PROSITE" id="PS50928">
    <property type="entry name" value="ABC_TM1"/>
    <property type="match status" value="1"/>
</dbReference>
<proteinExistence type="inferred from homology"/>
<feature type="transmembrane region" description="Helical" evidence="7">
    <location>
        <begin position="258"/>
        <end position="281"/>
    </location>
</feature>
<dbReference type="SUPFAM" id="SSF161098">
    <property type="entry name" value="MetI-like"/>
    <property type="match status" value="1"/>
</dbReference>
<gene>
    <name evidence="9" type="ORF">GCM10022381_25350</name>
</gene>
<keyword evidence="2 7" id="KW-0813">Transport</keyword>
<evidence type="ECO:0000256" key="3">
    <source>
        <dbReference type="ARBA" id="ARBA00022475"/>
    </source>
</evidence>
<dbReference type="Pfam" id="PF12911">
    <property type="entry name" value="OppC_N"/>
    <property type="match status" value="1"/>
</dbReference>
<keyword evidence="3" id="KW-1003">Cell membrane</keyword>
<dbReference type="CDD" id="cd06261">
    <property type="entry name" value="TM_PBP2"/>
    <property type="match status" value="1"/>
</dbReference>
<evidence type="ECO:0000313" key="9">
    <source>
        <dbReference type="EMBL" id="GAA3882023.1"/>
    </source>
</evidence>
<evidence type="ECO:0000256" key="5">
    <source>
        <dbReference type="ARBA" id="ARBA00022989"/>
    </source>
</evidence>
<feature type="transmembrane region" description="Helical" evidence="7">
    <location>
        <begin position="33"/>
        <end position="54"/>
    </location>
</feature>
<evidence type="ECO:0000256" key="1">
    <source>
        <dbReference type="ARBA" id="ARBA00004651"/>
    </source>
</evidence>